<evidence type="ECO:0000313" key="6">
    <source>
        <dbReference type="Proteomes" id="UP000015103"/>
    </source>
</evidence>
<dbReference type="eggNOG" id="KOG2008">
    <property type="taxonomic scope" value="Eukaryota"/>
</dbReference>
<dbReference type="AlphaFoldDB" id="T1HWL5"/>
<organism evidence="5 6">
    <name type="scientific">Rhodnius prolixus</name>
    <name type="common">Triatomid bug</name>
    <dbReference type="NCBI Taxonomy" id="13249"/>
    <lineage>
        <taxon>Eukaryota</taxon>
        <taxon>Metazoa</taxon>
        <taxon>Ecdysozoa</taxon>
        <taxon>Arthropoda</taxon>
        <taxon>Hexapoda</taxon>
        <taxon>Insecta</taxon>
        <taxon>Pterygota</taxon>
        <taxon>Neoptera</taxon>
        <taxon>Paraneoptera</taxon>
        <taxon>Hemiptera</taxon>
        <taxon>Heteroptera</taxon>
        <taxon>Panheteroptera</taxon>
        <taxon>Cimicomorpha</taxon>
        <taxon>Reduviidae</taxon>
        <taxon>Triatominae</taxon>
        <taxon>Rhodnius</taxon>
    </lineage>
</organism>
<dbReference type="GO" id="GO:0005737">
    <property type="term" value="C:cytoplasm"/>
    <property type="evidence" value="ECO:0007669"/>
    <property type="project" value="TreeGrafter"/>
</dbReference>
<feature type="coiled-coil region" evidence="3">
    <location>
        <begin position="25"/>
        <end position="59"/>
    </location>
</feature>
<feature type="compositionally biased region" description="Basic and acidic residues" evidence="4">
    <location>
        <begin position="8"/>
        <end position="23"/>
    </location>
</feature>
<dbReference type="Pfam" id="PF05276">
    <property type="entry name" value="SH3BP5"/>
    <property type="match status" value="1"/>
</dbReference>
<dbReference type="EnsemblMetazoa" id="RPRC008435-RA">
    <property type="protein sequence ID" value="RPRC008435-PA"/>
    <property type="gene ID" value="RPRC008435"/>
</dbReference>
<dbReference type="PANTHER" id="PTHR19423:SF1">
    <property type="entry name" value="SH3 DOMAIN-BINDING PROTEIN 5"/>
    <property type="match status" value="1"/>
</dbReference>
<sequence>MDSLKTNDSLDNKTADEDNELDPRIQVELEQLNNSTDVINKLEIELDEANTTFRILLKDSMRRLKVMTCKLGSCIDRARPYYEAVEIARKAQLECQKAAVQFQRANGSLPQIMKRFHKIRKNESLRGARIIKNKKLLSTSSEL</sequence>
<dbReference type="EMBL" id="ACPB03009995">
    <property type="status" value="NOT_ANNOTATED_CDS"/>
    <property type="molecule type" value="Genomic_DNA"/>
</dbReference>
<evidence type="ECO:0000256" key="4">
    <source>
        <dbReference type="SAM" id="MobiDB-lite"/>
    </source>
</evidence>
<dbReference type="InParanoid" id="T1HWL5"/>
<dbReference type="Proteomes" id="UP000015103">
    <property type="component" value="Unassembled WGS sequence"/>
</dbReference>
<protein>
    <submittedName>
        <fullName evidence="5">Uncharacterized protein</fullName>
    </submittedName>
</protein>
<keyword evidence="6" id="KW-1185">Reference proteome</keyword>
<reference evidence="5" key="1">
    <citation type="submission" date="2015-05" db="UniProtKB">
        <authorList>
            <consortium name="EnsemblMetazoa"/>
        </authorList>
    </citation>
    <scope>IDENTIFICATION</scope>
</reference>
<keyword evidence="2 3" id="KW-0175">Coiled coil</keyword>
<evidence type="ECO:0000256" key="1">
    <source>
        <dbReference type="ARBA" id="ARBA00007796"/>
    </source>
</evidence>
<evidence type="ECO:0000313" key="5">
    <source>
        <dbReference type="EnsemblMetazoa" id="RPRC008435-PA"/>
    </source>
</evidence>
<dbReference type="HOGENOM" id="CLU_1808598_0_0_1"/>
<dbReference type="OMA" id="QIMKRFH"/>
<proteinExistence type="inferred from homology"/>
<evidence type="ECO:0000256" key="2">
    <source>
        <dbReference type="ARBA" id="ARBA00023054"/>
    </source>
</evidence>
<dbReference type="GO" id="GO:0004860">
    <property type="term" value="F:protein kinase inhibitor activity"/>
    <property type="evidence" value="ECO:0007669"/>
    <property type="project" value="TreeGrafter"/>
</dbReference>
<dbReference type="VEuPathDB" id="VectorBase:RPRC008435"/>
<name>T1HWL5_RHOPR</name>
<accession>T1HWL5</accession>
<dbReference type="InterPro" id="IPR007940">
    <property type="entry name" value="SH3BP5"/>
</dbReference>
<dbReference type="GO" id="GO:0035556">
    <property type="term" value="P:intracellular signal transduction"/>
    <property type="evidence" value="ECO:0007669"/>
    <property type="project" value="InterPro"/>
</dbReference>
<dbReference type="PANTHER" id="PTHR19423">
    <property type="entry name" value="SH3 DOMAIN-BINDING PROTEIN 5"/>
    <property type="match status" value="1"/>
</dbReference>
<feature type="region of interest" description="Disordered" evidence="4">
    <location>
        <begin position="1"/>
        <end position="23"/>
    </location>
</feature>
<evidence type="ECO:0000256" key="3">
    <source>
        <dbReference type="SAM" id="Coils"/>
    </source>
</evidence>
<comment type="similarity">
    <text evidence="1">Belongs to the SH3BP5 family.</text>
</comment>